<keyword evidence="4" id="KW-1185">Reference proteome</keyword>
<sequence length="150" mass="16658">MPNLASLLKSEISRLARREANSLVEPLRGQVTRLRKEVSALRKQLSDMERVSKRAEQATPVVEAVQKVDEDDKPRRFSAKRLKGFREKSGLSAPDLALLLGVSAQSIYNWENGAVRPSDDTIVALARLKESGKRNLRAALEQIKLQQGAA</sequence>
<comment type="caution">
    <text evidence="3">The sequence shown here is derived from an EMBL/GenBank/DDBJ whole genome shotgun (WGS) entry which is preliminary data.</text>
</comment>
<feature type="domain" description="HTH cro/C1-type" evidence="2">
    <location>
        <begin position="82"/>
        <end position="128"/>
    </location>
</feature>
<dbReference type="SUPFAM" id="SSF47413">
    <property type="entry name" value="lambda repressor-like DNA-binding domains"/>
    <property type="match status" value="1"/>
</dbReference>
<dbReference type="InterPro" id="IPR010982">
    <property type="entry name" value="Lambda_DNA-bd_dom_sf"/>
</dbReference>
<dbReference type="CDD" id="cd00093">
    <property type="entry name" value="HTH_XRE"/>
    <property type="match status" value="1"/>
</dbReference>
<organism evidence="3 4">
    <name type="scientific">Pseudomarimonas salicorniae</name>
    <dbReference type="NCBI Taxonomy" id="2933270"/>
    <lineage>
        <taxon>Bacteria</taxon>
        <taxon>Pseudomonadati</taxon>
        <taxon>Pseudomonadota</taxon>
        <taxon>Gammaproteobacteria</taxon>
        <taxon>Lysobacterales</taxon>
        <taxon>Lysobacteraceae</taxon>
        <taxon>Pseudomarimonas</taxon>
    </lineage>
</organism>
<dbReference type="Proteomes" id="UP001431449">
    <property type="component" value="Unassembled WGS sequence"/>
</dbReference>
<keyword evidence="1" id="KW-0175">Coiled coil</keyword>
<protein>
    <submittedName>
        <fullName evidence="3">Helix-turn-helix domain-containing protein</fullName>
    </submittedName>
</protein>
<dbReference type="InterPro" id="IPR001387">
    <property type="entry name" value="Cro/C1-type_HTH"/>
</dbReference>
<reference evidence="3" key="1">
    <citation type="submission" date="2022-04" db="EMBL/GenBank/DDBJ databases">
        <title>Lysobacter sp. CAU 1642 isolated from sea sand.</title>
        <authorList>
            <person name="Kim W."/>
        </authorList>
    </citation>
    <scope>NUCLEOTIDE SEQUENCE</scope>
    <source>
        <strain evidence="3">CAU 1642</strain>
    </source>
</reference>
<gene>
    <name evidence="3" type="ORF">M0G41_17515</name>
</gene>
<dbReference type="PROSITE" id="PS50943">
    <property type="entry name" value="HTH_CROC1"/>
    <property type="match status" value="1"/>
</dbReference>
<dbReference type="SMART" id="SM00530">
    <property type="entry name" value="HTH_XRE"/>
    <property type="match status" value="1"/>
</dbReference>
<dbReference type="RefSeq" id="WP_248211414.1">
    <property type="nucleotide sequence ID" value="NZ_JALNMH010000018.1"/>
</dbReference>
<evidence type="ECO:0000313" key="3">
    <source>
        <dbReference type="EMBL" id="MCK7595458.1"/>
    </source>
</evidence>
<proteinExistence type="predicted"/>
<evidence type="ECO:0000313" key="4">
    <source>
        <dbReference type="Proteomes" id="UP001431449"/>
    </source>
</evidence>
<dbReference type="Gene3D" id="1.10.260.40">
    <property type="entry name" value="lambda repressor-like DNA-binding domains"/>
    <property type="match status" value="1"/>
</dbReference>
<accession>A0ABT0GLP3</accession>
<dbReference type="Pfam" id="PF13560">
    <property type="entry name" value="HTH_31"/>
    <property type="match status" value="1"/>
</dbReference>
<evidence type="ECO:0000256" key="1">
    <source>
        <dbReference type="SAM" id="Coils"/>
    </source>
</evidence>
<dbReference type="EMBL" id="JALNMH010000018">
    <property type="protein sequence ID" value="MCK7595458.1"/>
    <property type="molecule type" value="Genomic_DNA"/>
</dbReference>
<feature type="coiled-coil region" evidence="1">
    <location>
        <begin position="31"/>
        <end position="58"/>
    </location>
</feature>
<evidence type="ECO:0000259" key="2">
    <source>
        <dbReference type="PROSITE" id="PS50943"/>
    </source>
</evidence>
<name>A0ABT0GLP3_9GAMM</name>